<sequence>MEAYQVTYNANTTTTNKAIQNVGAMFQAEKADFAELRTVLKTDHEAFQSSIDAKLTKLQEELEMENKIMDALVVKEEKCKVLDTKLHFTQKKVDDLLAEKALPEVIFVL</sequence>
<organism evidence="1 2">
    <name type="scientific">Lactuca virosa</name>
    <dbReference type="NCBI Taxonomy" id="75947"/>
    <lineage>
        <taxon>Eukaryota</taxon>
        <taxon>Viridiplantae</taxon>
        <taxon>Streptophyta</taxon>
        <taxon>Embryophyta</taxon>
        <taxon>Tracheophyta</taxon>
        <taxon>Spermatophyta</taxon>
        <taxon>Magnoliopsida</taxon>
        <taxon>eudicotyledons</taxon>
        <taxon>Gunneridae</taxon>
        <taxon>Pentapetalae</taxon>
        <taxon>asterids</taxon>
        <taxon>campanulids</taxon>
        <taxon>Asterales</taxon>
        <taxon>Asteraceae</taxon>
        <taxon>Cichorioideae</taxon>
        <taxon>Cichorieae</taxon>
        <taxon>Lactucinae</taxon>
        <taxon>Lactuca</taxon>
    </lineage>
</organism>
<dbReference type="AlphaFoldDB" id="A0AAU9LKT5"/>
<name>A0AAU9LKT5_9ASTR</name>
<keyword evidence="2" id="KW-1185">Reference proteome</keyword>
<reference evidence="1 2" key="1">
    <citation type="submission" date="2022-01" db="EMBL/GenBank/DDBJ databases">
        <authorList>
            <person name="Xiong W."/>
            <person name="Schranz E."/>
        </authorList>
    </citation>
    <scope>NUCLEOTIDE SEQUENCE [LARGE SCALE GENOMIC DNA]</scope>
</reference>
<evidence type="ECO:0000313" key="1">
    <source>
        <dbReference type="EMBL" id="CAH1412279.1"/>
    </source>
</evidence>
<dbReference type="Proteomes" id="UP001157418">
    <property type="component" value="Unassembled WGS sequence"/>
</dbReference>
<proteinExistence type="predicted"/>
<gene>
    <name evidence="1" type="ORF">LVIROSA_LOCUS305</name>
</gene>
<evidence type="ECO:0000313" key="2">
    <source>
        <dbReference type="Proteomes" id="UP001157418"/>
    </source>
</evidence>
<dbReference type="EMBL" id="CAKMRJ010000001">
    <property type="protein sequence ID" value="CAH1412279.1"/>
    <property type="molecule type" value="Genomic_DNA"/>
</dbReference>
<protein>
    <submittedName>
        <fullName evidence="1">Uncharacterized protein</fullName>
    </submittedName>
</protein>
<accession>A0AAU9LKT5</accession>
<comment type="caution">
    <text evidence="1">The sequence shown here is derived from an EMBL/GenBank/DDBJ whole genome shotgun (WGS) entry which is preliminary data.</text>
</comment>